<reference evidence="1" key="1">
    <citation type="submission" date="2021-01" db="EMBL/GenBank/DDBJ databases">
        <authorList>
            <consortium name="Genoscope - CEA"/>
            <person name="William W."/>
        </authorList>
    </citation>
    <scope>NUCLEOTIDE SEQUENCE</scope>
</reference>
<dbReference type="Proteomes" id="UP000689195">
    <property type="component" value="Unassembled WGS sequence"/>
</dbReference>
<evidence type="ECO:0000313" key="1">
    <source>
        <dbReference type="EMBL" id="CAD8185073.1"/>
    </source>
</evidence>
<name>A0A8S1W8C1_9CILI</name>
<organism evidence="1 2">
    <name type="scientific">Paramecium pentaurelia</name>
    <dbReference type="NCBI Taxonomy" id="43138"/>
    <lineage>
        <taxon>Eukaryota</taxon>
        <taxon>Sar</taxon>
        <taxon>Alveolata</taxon>
        <taxon>Ciliophora</taxon>
        <taxon>Intramacronucleata</taxon>
        <taxon>Oligohymenophorea</taxon>
        <taxon>Peniculida</taxon>
        <taxon>Parameciidae</taxon>
        <taxon>Paramecium</taxon>
    </lineage>
</organism>
<evidence type="ECO:0000313" key="2">
    <source>
        <dbReference type="Proteomes" id="UP000689195"/>
    </source>
</evidence>
<accession>A0A8S1W8C1</accession>
<sequence>MNLATKPNWKRLLQRFNLCPMNINSWKIDPFPQILWLPQNCVCEITSLQHNDVFDIQKSFGICQENIRERQQICRFEKPKKEKNREINKKSNNWNMNMNKKELEKTIECILRIRIQNGNRNGNGNSIRNWIWIRKEKKRKNMKSKIMLTGTHIIMK</sequence>
<dbReference type="AlphaFoldDB" id="A0A8S1W8C1"/>
<keyword evidence="2" id="KW-1185">Reference proteome</keyword>
<proteinExistence type="predicted"/>
<protein>
    <submittedName>
        <fullName evidence="1">Uncharacterized protein</fullName>
    </submittedName>
</protein>
<comment type="caution">
    <text evidence="1">The sequence shown here is derived from an EMBL/GenBank/DDBJ whole genome shotgun (WGS) entry which is preliminary data.</text>
</comment>
<dbReference type="OrthoDB" id="321542at2759"/>
<dbReference type="EMBL" id="CAJJDO010000084">
    <property type="protein sequence ID" value="CAD8185073.1"/>
    <property type="molecule type" value="Genomic_DNA"/>
</dbReference>
<gene>
    <name evidence="1" type="ORF">PPENT_87.1.T0840149</name>
</gene>